<keyword evidence="4 8" id="KW-0479">Metal-binding</keyword>
<dbReference type="PANTHER" id="PTHR46300">
    <property type="entry name" value="P450, PUTATIVE (EUROFUNG)-RELATED-RELATED"/>
    <property type="match status" value="1"/>
</dbReference>
<organism evidence="10 11">
    <name type="scientific">Colletotrichum asianum</name>
    <dbReference type="NCBI Taxonomy" id="702518"/>
    <lineage>
        <taxon>Eukaryota</taxon>
        <taxon>Fungi</taxon>
        <taxon>Dikarya</taxon>
        <taxon>Ascomycota</taxon>
        <taxon>Pezizomycotina</taxon>
        <taxon>Sordariomycetes</taxon>
        <taxon>Hypocreomycetidae</taxon>
        <taxon>Glomerellales</taxon>
        <taxon>Glomerellaceae</taxon>
        <taxon>Colletotrichum</taxon>
        <taxon>Colletotrichum gloeosporioides species complex</taxon>
    </lineage>
</organism>
<dbReference type="PANTHER" id="PTHR46300:SF7">
    <property type="entry name" value="P450, PUTATIVE (EUROFUNG)-RELATED"/>
    <property type="match status" value="1"/>
</dbReference>
<dbReference type="CDD" id="cd11065">
    <property type="entry name" value="CYP64-like"/>
    <property type="match status" value="1"/>
</dbReference>
<evidence type="ECO:0000256" key="8">
    <source>
        <dbReference type="PIRSR" id="PIRSR602401-1"/>
    </source>
</evidence>
<evidence type="ECO:0000256" key="9">
    <source>
        <dbReference type="RuleBase" id="RU000461"/>
    </source>
</evidence>
<evidence type="ECO:0000256" key="6">
    <source>
        <dbReference type="ARBA" id="ARBA00023004"/>
    </source>
</evidence>
<name>A0A8H3ZKY4_9PEZI</name>
<keyword evidence="7 9" id="KW-0503">Monooxygenase</keyword>
<keyword evidence="11" id="KW-1185">Reference proteome</keyword>
<evidence type="ECO:0000256" key="5">
    <source>
        <dbReference type="ARBA" id="ARBA00023002"/>
    </source>
</evidence>
<gene>
    <name evidence="10" type="ORF">GQ607_009697</name>
</gene>
<dbReference type="GO" id="GO:0005506">
    <property type="term" value="F:iron ion binding"/>
    <property type="evidence" value="ECO:0007669"/>
    <property type="project" value="InterPro"/>
</dbReference>
<dbReference type="PRINTS" id="PR00463">
    <property type="entry name" value="EP450I"/>
</dbReference>
<evidence type="ECO:0000256" key="4">
    <source>
        <dbReference type="ARBA" id="ARBA00022723"/>
    </source>
</evidence>
<comment type="cofactor">
    <cofactor evidence="1 8">
        <name>heme</name>
        <dbReference type="ChEBI" id="CHEBI:30413"/>
    </cofactor>
</comment>
<reference evidence="10 11" key="1">
    <citation type="submission" date="2019-12" db="EMBL/GenBank/DDBJ databases">
        <title>A genome sequence resource for the geographically widespread anthracnose pathogen Colletotrichum asianum.</title>
        <authorList>
            <person name="Meng Y."/>
        </authorList>
    </citation>
    <scope>NUCLEOTIDE SEQUENCE [LARGE SCALE GENOMIC DNA]</scope>
    <source>
        <strain evidence="10 11">ICMP 18580</strain>
    </source>
</reference>
<keyword evidence="5 9" id="KW-0560">Oxidoreductase</keyword>
<dbReference type="OrthoDB" id="2789670at2759"/>
<accession>A0A8H3ZKY4</accession>
<dbReference type="PRINTS" id="PR00385">
    <property type="entry name" value="P450"/>
</dbReference>
<dbReference type="InterPro" id="IPR001128">
    <property type="entry name" value="Cyt_P450"/>
</dbReference>
<keyword evidence="3 8" id="KW-0349">Heme</keyword>
<dbReference type="SUPFAM" id="SSF48264">
    <property type="entry name" value="Cytochrome P450"/>
    <property type="match status" value="1"/>
</dbReference>
<evidence type="ECO:0000256" key="3">
    <source>
        <dbReference type="ARBA" id="ARBA00022617"/>
    </source>
</evidence>
<dbReference type="Proteomes" id="UP000434172">
    <property type="component" value="Unassembled WGS sequence"/>
</dbReference>
<evidence type="ECO:0000313" key="10">
    <source>
        <dbReference type="EMBL" id="KAF0323153.1"/>
    </source>
</evidence>
<evidence type="ECO:0000256" key="7">
    <source>
        <dbReference type="ARBA" id="ARBA00023033"/>
    </source>
</evidence>
<sequence length="534" mass="59925">MAVITWPILVILGLVAYTVYRHSTKPRGKLPPGPTPLPLLGNIRDFPPIGVPEHLHWTKHKDLYGPISSVTVMGMTLVIVNDRQMAHDLLDQDAVKTSGRRTMEMAGKLCGYENVLLCQGYTPDYLRRRKFVHQELGTKASAAQFLDVQVAEVGRQLVRSLREPGDLLHHFKKAAAATSLKVTYGYTVEPHKPDALVDMIEKALTEFAIAASPMAWAVDIFPALRHLPENFPGATFQKKAKQWRKSIQSSAYIPLEFVKNQMANFTSPTCFVSKTVQQLGVGDNGNLSAEDEDAVLWAACSLYGASTDTTVIVLTSFALAMLKFPDVQRKAQQEIDRVIGTGRLPGFEDREKLPYVDALVKEALRWWPLTPMGFPHTATEDFEYEGYRIPKGAMILPSVYWFLHDPEVHADPDTFDPDRFLPPRNEPDSHTEAFGYGRRICVGKVFADNSLYLNIAQTIAAFNFSWAVGEDGKEIEVDVQPKPGVLMYGTDFQFKVTPRSEKHVELIKQLERKYPFEASNAAQLSVPKDFVVRY</sequence>
<dbReference type="GO" id="GO:0004497">
    <property type="term" value="F:monooxygenase activity"/>
    <property type="evidence" value="ECO:0007669"/>
    <property type="project" value="UniProtKB-KW"/>
</dbReference>
<dbReference type="InterPro" id="IPR036396">
    <property type="entry name" value="Cyt_P450_sf"/>
</dbReference>
<evidence type="ECO:0008006" key="12">
    <source>
        <dbReference type="Google" id="ProtNLM"/>
    </source>
</evidence>
<protein>
    <recommendedName>
        <fullName evidence="12">O-methylsterigmatocystin oxidoreductase</fullName>
    </recommendedName>
</protein>
<dbReference type="GO" id="GO:0020037">
    <property type="term" value="F:heme binding"/>
    <property type="evidence" value="ECO:0007669"/>
    <property type="project" value="InterPro"/>
</dbReference>
<feature type="binding site" description="axial binding residue" evidence="8">
    <location>
        <position position="441"/>
    </location>
    <ligand>
        <name>heme</name>
        <dbReference type="ChEBI" id="CHEBI:30413"/>
    </ligand>
    <ligandPart>
        <name>Fe</name>
        <dbReference type="ChEBI" id="CHEBI:18248"/>
    </ligandPart>
</feature>
<dbReference type="AlphaFoldDB" id="A0A8H3ZKY4"/>
<dbReference type="PROSITE" id="PS00086">
    <property type="entry name" value="CYTOCHROME_P450"/>
    <property type="match status" value="1"/>
</dbReference>
<dbReference type="GO" id="GO:0016705">
    <property type="term" value="F:oxidoreductase activity, acting on paired donors, with incorporation or reduction of molecular oxygen"/>
    <property type="evidence" value="ECO:0007669"/>
    <property type="project" value="InterPro"/>
</dbReference>
<proteinExistence type="inferred from homology"/>
<comment type="similarity">
    <text evidence="2 9">Belongs to the cytochrome P450 family.</text>
</comment>
<dbReference type="InterPro" id="IPR017972">
    <property type="entry name" value="Cyt_P450_CS"/>
</dbReference>
<evidence type="ECO:0000313" key="11">
    <source>
        <dbReference type="Proteomes" id="UP000434172"/>
    </source>
</evidence>
<comment type="caution">
    <text evidence="10">The sequence shown here is derived from an EMBL/GenBank/DDBJ whole genome shotgun (WGS) entry which is preliminary data.</text>
</comment>
<evidence type="ECO:0000256" key="1">
    <source>
        <dbReference type="ARBA" id="ARBA00001971"/>
    </source>
</evidence>
<dbReference type="EMBL" id="WOWK01000055">
    <property type="protein sequence ID" value="KAF0323153.1"/>
    <property type="molecule type" value="Genomic_DNA"/>
</dbReference>
<keyword evidence="6 8" id="KW-0408">Iron</keyword>
<dbReference type="Pfam" id="PF00067">
    <property type="entry name" value="p450"/>
    <property type="match status" value="1"/>
</dbReference>
<dbReference type="InterPro" id="IPR050364">
    <property type="entry name" value="Cytochrome_P450_fung"/>
</dbReference>
<dbReference type="Gene3D" id="1.10.630.10">
    <property type="entry name" value="Cytochrome P450"/>
    <property type="match status" value="1"/>
</dbReference>
<dbReference type="InterPro" id="IPR002401">
    <property type="entry name" value="Cyt_P450_E_grp-I"/>
</dbReference>
<evidence type="ECO:0000256" key="2">
    <source>
        <dbReference type="ARBA" id="ARBA00010617"/>
    </source>
</evidence>